<dbReference type="EMBL" id="JACHGJ010000007">
    <property type="protein sequence ID" value="MBB6481590.1"/>
    <property type="molecule type" value="Genomic_DNA"/>
</dbReference>
<sequence length="407" mass="47151">MIDKNSIFSDIYLKLSLHDRKSILLMGETPFFEPENKKKLTSFIHPDDRKAFSDELEAALDKAEPFFRLSDFKLRDRKGDTKHVSIRGRLGDGYCELFFNDVSAYYRKMESHNDLINRYEQLLLTLKEAVWEWDLTDDSVVYSDRWYEMLALSANEIEDTFEFWKKLVHPDDLEKTIKALNDHISGKTDIYECTYRMKRSDGTWIWVRDRGKKQLDNHGSARRMIGSHRDITGEKSVRENLEKMIITDELTSLFNRRHYDARIRDEILRAERYGSKLSILMIDIDLFKQINDTYGHRAGDIALKELAKTIKGKIRNTDSAYRTGGEEFVVIAPLTDENSAMKAAERLRKAVSEIRVDTGFGSFSFTISLGITTHTKGDTYSSLNERADVALYLSKESGRNCATQKLP</sequence>
<keyword evidence="6" id="KW-1185">Reference proteome</keyword>
<dbReference type="PROSITE" id="PS50887">
    <property type="entry name" value="GGDEF"/>
    <property type="match status" value="1"/>
</dbReference>
<proteinExistence type="predicted"/>
<dbReference type="EC" id="2.7.7.65" evidence="1"/>
<organism evidence="5 6">
    <name type="scientific">Spirochaeta isovalerica</name>
    <dbReference type="NCBI Taxonomy" id="150"/>
    <lineage>
        <taxon>Bacteria</taxon>
        <taxon>Pseudomonadati</taxon>
        <taxon>Spirochaetota</taxon>
        <taxon>Spirochaetia</taxon>
        <taxon>Spirochaetales</taxon>
        <taxon>Spirochaetaceae</taxon>
        <taxon>Spirochaeta</taxon>
    </lineage>
</organism>
<dbReference type="GO" id="GO:0052621">
    <property type="term" value="F:diguanylate cyclase activity"/>
    <property type="evidence" value="ECO:0007669"/>
    <property type="project" value="UniProtKB-EC"/>
</dbReference>
<dbReference type="CDD" id="cd01949">
    <property type="entry name" value="GGDEF"/>
    <property type="match status" value="1"/>
</dbReference>
<dbReference type="SMART" id="SM00267">
    <property type="entry name" value="GGDEF"/>
    <property type="match status" value="1"/>
</dbReference>
<accession>A0A841RF14</accession>
<dbReference type="RefSeq" id="WP_184747830.1">
    <property type="nucleotide sequence ID" value="NZ_JACHGJ010000007.1"/>
</dbReference>
<dbReference type="InterPro" id="IPR001610">
    <property type="entry name" value="PAC"/>
</dbReference>
<dbReference type="SMART" id="SM00086">
    <property type="entry name" value="PAC"/>
    <property type="match status" value="1"/>
</dbReference>
<dbReference type="CDD" id="cd00130">
    <property type="entry name" value="PAS"/>
    <property type="match status" value="1"/>
</dbReference>
<dbReference type="AlphaFoldDB" id="A0A841RF14"/>
<dbReference type="GO" id="GO:0005886">
    <property type="term" value="C:plasma membrane"/>
    <property type="evidence" value="ECO:0007669"/>
    <property type="project" value="TreeGrafter"/>
</dbReference>
<feature type="domain" description="PAC" evidence="3">
    <location>
        <begin position="191"/>
        <end position="243"/>
    </location>
</feature>
<dbReference type="Gene3D" id="3.30.450.20">
    <property type="entry name" value="PAS domain"/>
    <property type="match status" value="2"/>
</dbReference>
<dbReference type="InterPro" id="IPR029787">
    <property type="entry name" value="Nucleotide_cyclase"/>
</dbReference>
<dbReference type="InterPro" id="IPR000014">
    <property type="entry name" value="PAS"/>
</dbReference>
<evidence type="ECO:0000313" key="6">
    <source>
        <dbReference type="Proteomes" id="UP000587760"/>
    </source>
</evidence>
<name>A0A841RF14_9SPIO</name>
<dbReference type="NCBIfam" id="TIGR00254">
    <property type="entry name" value="GGDEF"/>
    <property type="match status" value="1"/>
</dbReference>
<dbReference type="Pfam" id="PF08447">
    <property type="entry name" value="PAS_3"/>
    <property type="match status" value="1"/>
</dbReference>
<dbReference type="SUPFAM" id="SSF55073">
    <property type="entry name" value="Nucleotide cyclase"/>
    <property type="match status" value="1"/>
</dbReference>
<dbReference type="SUPFAM" id="SSF55785">
    <property type="entry name" value="PYP-like sensor domain (PAS domain)"/>
    <property type="match status" value="1"/>
</dbReference>
<gene>
    <name evidence="5" type="ORF">HNR50_003270</name>
</gene>
<evidence type="ECO:0000256" key="2">
    <source>
        <dbReference type="ARBA" id="ARBA00034247"/>
    </source>
</evidence>
<reference evidence="5 6" key="1">
    <citation type="submission" date="2020-08" db="EMBL/GenBank/DDBJ databases">
        <title>Genomic Encyclopedia of Type Strains, Phase IV (KMG-IV): sequencing the most valuable type-strain genomes for metagenomic binning, comparative biology and taxonomic classification.</title>
        <authorList>
            <person name="Goeker M."/>
        </authorList>
    </citation>
    <scope>NUCLEOTIDE SEQUENCE [LARGE SCALE GENOMIC DNA]</scope>
    <source>
        <strain evidence="5 6">DSM 2461</strain>
    </source>
</reference>
<dbReference type="PROSITE" id="PS50113">
    <property type="entry name" value="PAC"/>
    <property type="match status" value="1"/>
</dbReference>
<protein>
    <recommendedName>
        <fullName evidence="1">diguanylate cyclase</fullName>
        <ecNumber evidence="1">2.7.7.65</ecNumber>
    </recommendedName>
</protein>
<evidence type="ECO:0000313" key="5">
    <source>
        <dbReference type="EMBL" id="MBB6481590.1"/>
    </source>
</evidence>
<dbReference type="PANTHER" id="PTHR45138">
    <property type="entry name" value="REGULATORY COMPONENTS OF SENSORY TRANSDUCTION SYSTEM"/>
    <property type="match status" value="1"/>
</dbReference>
<dbReference type="InterPro" id="IPR035965">
    <property type="entry name" value="PAS-like_dom_sf"/>
</dbReference>
<dbReference type="FunFam" id="3.30.70.270:FF:000001">
    <property type="entry name" value="Diguanylate cyclase domain protein"/>
    <property type="match status" value="1"/>
</dbReference>
<dbReference type="InterPro" id="IPR043128">
    <property type="entry name" value="Rev_trsase/Diguanyl_cyclase"/>
</dbReference>
<dbReference type="Proteomes" id="UP000587760">
    <property type="component" value="Unassembled WGS sequence"/>
</dbReference>
<dbReference type="Pfam" id="PF00990">
    <property type="entry name" value="GGDEF"/>
    <property type="match status" value="1"/>
</dbReference>
<dbReference type="InterPro" id="IPR050469">
    <property type="entry name" value="Diguanylate_Cyclase"/>
</dbReference>
<comment type="caution">
    <text evidence="5">The sequence shown here is derived from an EMBL/GenBank/DDBJ whole genome shotgun (WGS) entry which is preliminary data.</text>
</comment>
<dbReference type="InterPro" id="IPR000700">
    <property type="entry name" value="PAS-assoc_C"/>
</dbReference>
<dbReference type="PANTHER" id="PTHR45138:SF9">
    <property type="entry name" value="DIGUANYLATE CYCLASE DGCM-RELATED"/>
    <property type="match status" value="1"/>
</dbReference>
<evidence type="ECO:0000256" key="1">
    <source>
        <dbReference type="ARBA" id="ARBA00012528"/>
    </source>
</evidence>
<dbReference type="InterPro" id="IPR000160">
    <property type="entry name" value="GGDEF_dom"/>
</dbReference>
<comment type="catalytic activity">
    <reaction evidence="2">
        <text>2 GTP = 3',3'-c-di-GMP + 2 diphosphate</text>
        <dbReference type="Rhea" id="RHEA:24898"/>
        <dbReference type="ChEBI" id="CHEBI:33019"/>
        <dbReference type="ChEBI" id="CHEBI:37565"/>
        <dbReference type="ChEBI" id="CHEBI:58805"/>
        <dbReference type="EC" id="2.7.7.65"/>
    </reaction>
</comment>
<dbReference type="InterPro" id="IPR013655">
    <property type="entry name" value="PAS_fold_3"/>
</dbReference>
<dbReference type="NCBIfam" id="TIGR00229">
    <property type="entry name" value="sensory_box"/>
    <property type="match status" value="1"/>
</dbReference>
<dbReference type="Gene3D" id="3.30.70.270">
    <property type="match status" value="1"/>
</dbReference>
<dbReference type="GO" id="GO:1902201">
    <property type="term" value="P:negative regulation of bacterial-type flagellum-dependent cell motility"/>
    <property type="evidence" value="ECO:0007669"/>
    <property type="project" value="TreeGrafter"/>
</dbReference>
<dbReference type="SMART" id="SM00091">
    <property type="entry name" value="PAS"/>
    <property type="match status" value="1"/>
</dbReference>
<evidence type="ECO:0000259" key="3">
    <source>
        <dbReference type="PROSITE" id="PS50113"/>
    </source>
</evidence>
<evidence type="ECO:0000259" key="4">
    <source>
        <dbReference type="PROSITE" id="PS50887"/>
    </source>
</evidence>
<feature type="domain" description="GGDEF" evidence="4">
    <location>
        <begin position="275"/>
        <end position="407"/>
    </location>
</feature>
<dbReference type="GO" id="GO:0043709">
    <property type="term" value="P:cell adhesion involved in single-species biofilm formation"/>
    <property type="evidence" value="ECO:0007669"/>
    <property type="project" value="TreeGrafter"/>
</dbReference>